<reference evidence="2" key="1">
    <citation type="submission" date="2020-10" db="EMBL/GenBank/DDBJ databases">
        <title>Microbiome of the Black Sea water column analyzed by genome centric metagenomics.</title>
        <authorList>
            <person name="Cabello-Yeves P.J."/>
            <person name="Callieri C."/>
            <person name="Picazo A."/>
            <person name="Mehrshad M."/>
            <person name="Haro-Moreno J.M."/>
            <person name="Roda-Garcia J."/>
            <person name="Dzembekova N."/>
            <person name="Slabakova V."/>
            <person name="Slabakova N."/>
            <person name="Moncheva S."/>
            <person name="Rodriguez-Valera F."/>
        </authorList>
    </citation>
    <scope>NUCLEOTIDE SEQUENCE</scope>
    <source>
        <strain evidence="2">BS307-5m-G5</strain>
    </source>
</reference>
<organism evidence="2 3">
    <name type="scientific">PS1 clade bacterium</name>
    <dbReference type="NCBI Taxonomy" id="2175152"/>
    <lineage>
        <taxon>Bacteria</taxon>
        <taxon>Pseudomonadati</taxon>
        <taxon>Pseudomonadota</taxon>
        <taxon>Alphaproteobacteria</taxon>
        <taxon>PS1 clade</taxon>
    </lineage>
</organism>
<comment type="caution">
    <text evidence="2">The sequence shown here is derived from an EMBL/GenBank/DDBJ whole genome shotgun (WGS) entry which is preliminary data.</text>
</comment>
<proteinExistence type="predicted"/>
<name>A0A937HNF8_9PROT</name>
<evidence type="ECO:0000313" key="3">
    <source>
        <dbReference type="Proteomes" id="UP000785783"/>
    </source>
</evidence>
<dbReference type="EMBL" id="JADHOK010000047">
    <property type="protein sequence ID" value="MBL6761901.1"/>
    <property type="molecule type" value="Genomic_DNA"/>
</dbReference>
<dbReference type="AlphaFoldDB" id="A0A937HNF8"/>
<evidence type="ECO:0000313" key="2">
    <source>
        <dbReference type="EMBL" id="MBL6761901.1"/>
    </source>
</evidence>
<dbReference type="InterPro" id="IPR049449">
    <property type="entry name" value="TesB_ACOT8-like_N"/>
</dbReference>
<protein>
    <submittedName>
        <fullName evidence="2">PaaI family thioesterase</fullName>
    </submittedName>
</protein>
<feature type="domain" description="Acyl-CoA thioesterase-like N-terminal HotDog" evidence="1">
    <location>
        <begin position="81"/>
        <end position="143"/>
    </location>
</feature>
<dbReference type="Pfam" id="PF13622">
    <property type="entry name" value="4HBT_3"/>
    <property type="match status" value="1"/>
</dbReference>
<dbReference type="InterPro" id="IPR029069">
    <property type="entry name" value="HotDog_dom_sf"/>
</dbReference>
<dbReference type="Gene3D" id="3.10.129.10">
    <property type="entry name" value="Hotdog Thioesterase"/>
    <property type="match status" value="1"/>
</dbReference>
<dbReference type="Proteomes" id="UP000785783">
    <property type="component" value="Unassembled WGS sequence"/>
</dbReference>
<gene>
    <name evidence="2" type="ORF">ISQ19_04305</name>
</gene>
<dbReference type="CDD" id="cd03443">
    <property type="entry name" value="PaaI_thioesterase"/>
    <property type="match status" value="1"/>
</dbReference>
<dbReference type="SUPFAM" id="SSF54637">
    <property type="entry name" value="Thioesterase/thiol ester dehydrase-isomerase"/>
    <property type="match status" value="1"/>
</dbReference>
<evidence type="ECO:0000259" key="1">
    <source>
        <dbReference type="Pfam" id="PF13622"/>
    </source>
</evidence>
<sequence length="148" mass="15664">MHDAELVKAFLAAIPYAQKLGVTAALGDDGRVTCTMPFNDNHIGNKQLPALHGGSLASFLEITAILELARQRAAIQQVDSVEAAHSAVPLPVNVTVQYLRSAGALPCTAEATVLKIGRRTSTVFAQVWQDDAAKPVTSMTGVFIQPKA</sequence>
<accession>A0A937HNF8</accession>